<dbReference type="PANTHER" id="PTHR19446">
    <property type="entry name" value="REVERSE TRANSCRIPTASES"/>
    <property type="match status" value="1"/>
</dbReference>
<reference evidence="2" key="1">
    <citation type="submission" date="2020-08" db="EMBL/GenBank/DDBJ databases">
        <title>Multicomponent nature underlies the extraordinary mechanical properties of spider dragline silk.</title>
        <authorList>
            <person name="Kono N."/>
            <person name="Nakamura H."/>
            <person name="Mori M."/>
            <person name="Yoshida Y."/>
            <person name="Ohtoshi R."/>
            <person name="Malay A.D."/>
            <person name="Moran D.A.P."/>
            <person name="Tomita M."/>
            <person name="Numata K."/>
            <person name="Arakawa K."/>
        </authorList>
    </citation>
    <scope>NUCLEOTIDE SEQUENCE</scope>
</reference>
<organism evidence="2 3">
    <name type="scientific">Nephila pilipes</name>
    <name type="common">Giant wood spider</name>
    <name type="synonym">Nephila maculata</name>
    <dbReference type="NCBI Taxonomy" id="299642"/>
    <lineage>
        <taxon>Eukaryota</taxon>
        <taxon>Metazoa</taxon>
        <taxon>Ecdysozoa</taxon>
        <taxon>Arthropoda</taxon>
        <taxon>Chelicerata</taxon>
        <taxon>Arachnida</taxon>
        <taxon>Araneae</taxon>
        <taxon>Araneomorphae</taxon>
        <taxon>Entelegynae</taxon>
        <taxon>Araneoidea</taxon>
        <taxon>Nephilidae</taxon>
        <taxon>Nephila</taxon>
    </lineage>
</organism>
<evidence type="ECO:0000313" key="2">
    <source>
        <dbReference type="EMBL" id="GFU58846.1"/>
    </source>
</evidence>
<dbReference type="EMBL" id="BMAW01040220">
    <property type="protein sequence ID" value="GFU58846.1"/>
    <property type="molecule type" value="Genomic_DNA"/>
</dbReference>
<evidence type="ECO:0000259" key="1">
    <source>
        <dbReference type="Pfam" id="PF00078"/>
    </source>
</evidence>
<dbReference type="Proteomes" id="UP000887013">
    <property type="component" value="Unassembled WGS sequence"/>
</dbReference>
<dbReference type="OrthoDB" id="6435358at2759"/>
<dbReference type="InterPro" id="IPR000477">
    <property type="entry name" value="RT_dom"/>
</dbReference>
<gene>
    <name evidence="2" type="primary">pol_2871</name>
    <name evidence="2" type="ORF">NPIL_230991</name>
</gene>
<comment type="caution">
    <text evidence="2">The sequence shown here is derived from an EMBL/GenBank/DDBJ whole genome shotgun (WGS) entry which is preliminary data.</text>
</comment>
<feature type="domain" description="Reverse transcriptase" evidence="1">
    <location>
        <begin position="6"/>
        <end position="102"/>
    </location>
</feature>
<protein>
    <submittedName>
        <fullName evidence="2">Retrovirus-related Pol polyprotein from type-2 retrotransposable element R2DM</fullName>
    </submittedName>
</protein>
<evidence type="ECO:0000313" key="3">
    <source>
        <dbReference type="Proteomes" id="UP000887013"/>
    </source>
</evidence>
<dbReference type="AlphaFoldDB" id="A0A8X6QYZ1"/>
<accession>A0A8X6QYZ1</accession>
<proteinExistence type="predicted"/>
<keyword evidence="3" id="KW-1185">Reference proteome</keyword>
<name>A0A8X6QYZ1_NEPPI</name>
<dbReference type="Pfam" id="PF00078">
    <property type="entry name" value="RVT_1"/>
    <property type="match status" value="1"/>
</dbReference>
<sequence length="115" mass="12494">MQHNVLFAALKAKGVDGDFIAMVRELYIDASTSILTASGLTNPIPILRGIKQGSPLSGILFNMAIDHNLHLVQGPNDECKILVFVDDASCSPSRLRKCKAILTLSIVSLGRLDYR</sequence>